<keyword evidence="3" id="KW-1185">Reference proteome</keyword>
<dbReference type="Pfam" id="PF22400">
    <property type="entry name" value="DUF6980"/>
    <property type="match status" value="1"/>
</dbReference>
<dbReference type="EMBL" id="WMLF01000052">
    <property type="protein sequence ID" value="MBB1243091.1"/>
    <property type="molecule type" value="Genomic_DNA"/>
</dbReference>
<protein>
    <recommendedName>
        <fullName evidence="1">DUF6980 domain-containing protein</fullName>
    </recommendedName>
</protein>
<evidence type="ECO:0000313" key="2">
    <source>
        <dbReference type="EMBL" id="MBB1243091.1"/>
    </source>
</evidence>
<dbReference type="Proteomes" id="UP000766698">
    <property type="component" value="Unassembled WGS sequence"/>
</dbReference>
<name>A0ABR6ECP5_9ACTN</name>
<comment type="caution">
    <text evidence="2">The sequence shown here is derived from an EMBL/GenBank/DDBJ whole genome shotgun (WGS) entry which is preliminary data.</text>
</comment>
<feature type="domain" description="DUF6980" evidence="1">
    <location>
        <begin position="1"/>
        <end position="89"/>
    </location>
</feature>
<accession>A0ABR6ECP5</accession>
<evidence type="ECO:0000259" key="1">
    <source>
        <dbReference type="Pfam" id="PF22400"/>
    </source>
</evidence>
<proteinExistence type="predicted"/>
<gene>
    <name evidence="2" type="ORF">GL263_05850</name>
</gene>
<evidence type="ECO:0000313" key="3">
    <source>
        <dbReference type="Proteomes" id="UP000766698"/>
    </source>
</evidence>
<organism evidence="2 3">
    <name type="scientific">Streptomyces durbertensis</name>
    <dbReference type="NCBI Taxonomy" id="2448886"/>
    <lineage>
        <taxon>Bacteria</taxon>
        <taxon>Bacillati</taxon>
        <taxon>Actinomycetota</taxon>
        <taxon>Actinomycetes</taxon>
        <taxon>Kitasatosporales</taxon>
        <taxon>Streptomycetaceae</taxon>
        <taxon>Streptomyces</taxon>
    </lineage>
</organism>
<reference evidence="3" key="1">
    <citation type="journal article" date="2020" name="Syst. Appl. Microbiol.">
        <title>Streptomyces alkaliterrae sp. nov., isolated from an alkaline soil, and emended descriptions of Streptomyces alkaliphilus, Streptomyces calidiresistens and Streptomyces durbertensis.</title>
        <authorList>
            <person name="Swiecimska M."/>
            <person name="Golinska P."/>
            <person name="Nouioui I."/>
            <person name="Wypij M."/>
            <person name="Rai M."/>
            <person name="Sangal V."/>
            <person name="Goodfellow M."/>
        </authorList>
    </citation>
    <scope>NUCLEOTIDE SEQUENCE [LARGE SCALE GENOMIC DNA]</scope>
    <source>
        <strain evidence="3">DSM 104538</strain>
    </source>
</reference>
<sequence>MAGVVESRCAAHPDGCPDRAGLFEPRFAENLLPVPDGGSSGLVIDFCPWCGARPPESRRDGWFDELERLGLDPDVDAPPAEYTDDRWWRGGTSGG</sequence>
<dbReference type="InterPro" id="IPR053918">
    <property type="entry name" value="DUF6980"/>
</dbReference>